<keyword evidence="1 6" id="KW-0436">Ligase</keyword>
<organism evidence="8 9">
    <name type="scientific">Zizania palustris</name>
    <name type="common">Northern wild rice</name>
    <dbReference type="NCBI Taxonomy" id="103762"/>
    <lineage>
        <taxon>Eukaryota</taxon>
        <taxon>Viridiplantae</taxon>
        <taxon>Streptophyta</taxon>
        <taxon>Embryophyta</taxon>
        <taxon>Tracheophyta</taxon>
        <taxon>Spermatophyta</taxon>
        <taxon>Magnoliopsida</taxon>
        <taxon>Liliopsida</taxon>
        <taxon>Poales</taxon>
        <taxon>Poaceae</taxon>
        <taxon>BOP clade</taxon>
        <taxon>Oryzoideae</taxon>
        <taxon>Oryzeae</taxon>
        <taxon>Zizaniinae</taxon>
        <taxon>Zizania</taxon>
    </lineage>
</organism>
<evidence type="ECO:0000259" key="7">
    <source>
        <dbReference type="Pfam" id="PF00749"/>
    </source>
</evidence>
<dbReference type="PANTHER" id="PTHR43097:SF5">
    <property type="entry name" value="GLUTAMATE--TRNA LIGASE"/>
    <property type="match status" value="1"/>
</dbReference>
<dbReference type="GO" id="GO:0006424">
    <property type="term" value="P:glutamyl-tRNA aminoacylation"/>
    <property type="evidence" value="ECO:0007669"/>
    <property type="project" value="TreeGrafter"/>
</dbReference>
<dbReference type="GO" id="GO:0004818">
    <property type="term" value="F:glutamate-tRNA ligase activity"/>
    <property type="evidence" value="ECO:0007669"/>
    <property type="project" value="TreeGrafter"/>
</dbReference>
<evidence type="ECO:0000313" key="8">
    <source>
        <dbReference type="EMBL" id="KAG8091427.1"/>
    </source>
</evidence>
<evidence type="ECO:0000256" key="6">
    <source>
        <dbReference type="RuleBase" id="RU363037"/>
    </source>
</evidence>
<dbReference type="InterPro" id="IPR050132">
    <property type="entry name" value="Gln/Glu-tRNA_Ligase"/>
</dbReference>
<name>A0A8J5WMZ5_ZIZPA</name>
<gene>
    <name evidence="8" type="ORF">GUJ93_ZPchr0012g19062</name>
</gene>
<sequence length="144" mass="16654">MMMLWFAHVGNEDWEISCTKPEGKGYDSKDPSAPEVDLPGANLERWLFALPRAQWIPPYRSCKGCTVEQDPNKSLRDPVYYRCNTDPHHRIGSKYKIYPTYDFACPFVDALEGVTHALRSSEYQTGMHSTTESFKIWDEESRNI</sequence>
<keyword evidence="5 6" id="KW-0030">Aminoacyl-tRNA synthetase</keyword>
<dbReference type="PANTHER" id="PTHR43097">
    <property type="entry name" value="GLUTAMINE-TRNA LIGASE"/>
    <property type="match status" value="1"/>
</dbReference>
<accession>A0A8J5WMZ5</accession>
<evidence type="ECO:0000256" key="1">
    <source>
        <dbReference type="ARBA" id="ARBA00022598"/>
    </source>
</evidence>
<evidence type="ECO:0000256" key="2">
    <source>
        <dbReference type="ARBA" id="ARBA00022741"/>
    </source>
</evidence>
<dbReference type="GO" id="GO:0005829">
    <property type="term" value="C:cytosol"/>
    <property type="evidence" value="ECO:0007669"/>
    <property type="project" value="TreeGrafter"/>
</dbReference>
<keyword evidence="2 6" id="KW-0547">Nucleotide-binding</keyword>
<dbReference type="Pfam" id="PF00749">
    <property type="entry name" value="tRNA-synt_1c"/>
    <property type="match status" value="1"/>
</dbReference>
<comment type="caution">
    <text evidence="8">The sequence shown here is derived from an EMBL/GenBank/DDBJ whole genome shotgun (WGS) entry which is preliminary data.</text>
</comment>
<dbReference type="AlphaFoldDB" id="A0A8J5WMZ5"/>
<reference evidence="8" key="1">
    <citation type="journal article" date="2021" name="bioRxiv">
        <title>Whole Genome Assembly and Annotation of Northern Wild Rice, Zizania palustris L., Supports a Whole Genome Duplication in the Zizania Genus.</title>
        <authorList>
            <person name="Haas M."/>
            <person name="Kono T."/>
            <person name="Macchietto M."/>
            <person name="Millas R."/>
            <person name="McGilp L."/>
            <person name="Shao M."/>
            <person name="Duquette J."/>
            <person name="Hirsch C.N."/>
            <person name="Kimball J."/>
        </authorList>
    </citation>
    <scope>NUCLEOTIDE SEQUENCE</scope>
    <source>
        <tissue evidence="8">Fresh leaf tissue</tissue>
    </source>
</reference>
<dbReference type="Proteomes" id="UP000729402">
    <property type="component" value="Unassembled WGS sequence"/>
</dbReference>
<keyword evidence="9" id="KW-1185">Reference proteome</keyword>
<reference evidence="8" key="2">
    <citation type="submission" date="2021-02" db="EMBL/GenBank/DDBJ databases">
        <authorList>
            <person name="Kimball J.A."/>
            <person name="Haas M.W."/>
            <person name="Macchietto M."/>
            <person name="Kono T."/>
            <person name="Duquette J."/>
            <person name="Shao M."/>
        </authorList>
    </citation>
    <scope>NUCLEOTIDE SEQUENCE</scope>
    <source>
        <tissue evidence="8">Fresh leaf tissue</tissue>
    </source>
</reference>
<dbReference type="EMBL" id="JAAALK010000080">
    <property type="protein sequence ID" value="KAG8091427.1"/>
    <property type="molecule type" value="Genomic_DNA"/>
</dbReference>
<evidence type="ECO:0000256" key="5">
    <source>
        <dbReference type="ARBA" id="ARBA00023146"/>
    </source>
</evidence>
<proteinExistence type="inferred from homology"/>
<evidence type="ECO:0000256" key="3">
    <source>
        <dbReference type="ARBA" id="ARBA00022840"/>
    </source>
</evidence>
<feature type="domain" description="Glutamyl/glutaminyl-tRNA synthetase class Ib catalytic" evidence="7">
    <location>
        <begin position="72"/>
        <end position="126"/>
    </location>
</feature>
<evidence type="ECO:0000313" key="9">
    <source>
        <dbReference type="Proteomes" id="UP000729402"/>
    </source>
</evidence>
<keyword evidence="4 6" id="KW-0648">Protein biosynthesis</keyword>
<keyword evidence="3 6" id="KW-0067">ATP-binding</keyword>
<comment type="similarity">
    <text evidence="6">Belongs to the class-I aminoacyl-tRNA synthetase family.</text>
</comment>
<dbReference type="InterPro" id="IPR020058">
    <property type="entry name" value="Glu/Gln-tRNA-synth_Ib_cat-dom"/>
</dbReference>
<evidence type="ECO:0000256" key="4">
    <source>
        <dbReference type="ARBA" id="ARBA00022917"/>
    </source>
</evidence>
<dbReference type="GO" id="GO:0017102">
    <property type="term" value="C:methionyl glutamyl tRNA synthetase complex"/>
    <property type="evidence" value="ECO:0007669"/>
    <property type="project" value="TreeGrafter"/>
</dbReference>
<dbReference type="OrthoDB" id="10250478at2759"/>
<dbReference type="GO" id="GO:0005524">
    <property type="term" value="F:ATP binding"/>
    <property type="evidence" value="ECO:0007669"/>
    <property type="project" value="UniProtKB-KW"/>
</dbReference>
<protein>
    <recommendedName>
        <fullName evidence="7">Glutamyl/glutaminyl-tRNA synthetase class Ib catalytic domain-containing protein</fullName>
    </recommendedName>
</protein>